<sequence length="282" mass="31131">MMITVAAVIAILAVLCAYGFFGERRRLSVVRHTVRSPRIPPGFDGLTIVQFSDTHLGPRYSLGRLNRLADAVNSLRPDLVVFTGDLHDARRKDNIAKYDPSPALARIESRLGKYAVYGNHDFGYGRKLRSSGAFLSRGGFAVLINSTRRIELPGGEFITITGLDDYVLGKPNASKTLSRLEHGRFNLLLVHEPDVADRLIRYPVDLQLSGHSHGGQVSLPLVGPIVRTELGSKYVSGLYRIGGRSRDRRPYLLYVNRGSGTTRIPVRVGSVPELTVITLRSE</sequence>
<dbReference type="InterPro" id="IPR029052">
    <property type="entry name" value="Metallo-depent_PP-like"/>
</dbReference>
<dbReference type="EMBL" id="JBHTAI010000002">
    <property type="protein sequence ID" value="MFC7147558.1"/>
    <property type="molecule type" value="Genomic_DNA"/>
</dbReference>
<evidence type="ECO:0000313" key="2">
    <source>
        <dbReference type="EMBL" id="MFC7147558.1"/>
    </source>
</evidence>
<gene>
    <name evidence="2" type="ORF">ACFQMJ_03330</name>
</gene>
<dbReference type="InterPro" id="IPR051158">
    <property type="entry name" value="Metallophosphoesterase_sf"/>
</dbReference>
<dbReference type="RefSeq" id="WP_378051106.1">
    <property type="nucleotide sequence ID" value="NZ_JBHMDN010000033.1"/>
</dbReference>
<organism evidence="2 3">
    <name type="scientific">Cohnella cellulosilytica</name>
    <dbReference type="NCBI Taxonomy" id="986710"/>
    <lineage>
        <taxon>Bacteria</taxon>
        <taxon>Bacillati</taxon>
        <taxon>Bacillota</taxon>
        <taxon>Bacilli</taxon>
        <taxon>Bacillales</taxon>
        <taxon>Paenibacillaceae</taxon>
        <taxon>Cohnella</taxon>
    </lineage>
</organism>
<comment type="caution">
    <text evidence="2">The sequence shown here is derived from an EMBL/GenBank/DDBJ whole genome shotgun (WGS) entry which is preliminary data.</text>
</comment>
<dbReference type="SUPFAM" id="SSF56300">
    <property type="entry name" value="Metallo-dependent phosphatases"/>
    <property type="match status" value="1"/>
</dbReference>
<dbReference type="Pfam" id="PF00149">
    <property type="entry name" value="Metallophos"/>
    <property type="match status" value="1"/>
</dbReference>
<dbReference type="PANTHER" id="PTHR31302:SF25">
    <property type="entry name" value="PHOSPHOESTERASE"/>
    <property type="match status" value="1"/>
</dbReference>
<evidence type="ECO:0000259" key="1">
    <source>
        <dbReference type="Pfam" id="PF00149"/>
    </source>
</evidence>
<evidence type="ECO:0000313" key="3">
    <source>
        <dbReference type="Proteomes" id="UP001596378"/>
    </source>
</evidence>
<keyword evidence="3" id="KW-1185">Reference proteome</keyword>
<reference evidence="3" key="1">
    <citation type="journal article" date="2019" name="Int. J. Syst. Evol. Microbiol.">
        <title>The Global Catalogue of Microorganisms (GCM) 10K type strain sequencing project: providing services to taxonomists for standard genome sequencing and annotation.</title>
        <authorList>
            <consortium name="The Broad Institute Genomics Platform"/>
            <consortium name="The Broad Institute Genome Sequencing Center for Infectious Disease"/>
            <person name="Wu L."/>
            <person name="Ma J."/>
        </authorList>
    </citation>
    <scope>NUCLEOTIDE SEQUENCE [LARGE SCALE GENOMIC DNA]</scope>
    <source>
        <strain evidence="3">KCTC 12907</strain>
    </source>
</reference>
<feature type="domain" description="Calcineurin-like phosphoesterase" evidence="1">
    <location>
        <begin position="47"/>
        <end position="214"/>
    </location>
</feature>
<proteinExistence type="predicted"/>
<dbReference type="CDD" id="cd07385">
    <property type="entry name" value="MPP_YkuE_C"/>
    <property type="match status" value="1"/>
</dbReference>
<dbReference type="InterPro" id="IPR004843">
    <property type="entry name" value="Calcineurin-like_PHP"/>
</dbReference>
<protein>
    <submittedName>
        <fullName evidence="2">Metallophosphoesterase</fullName>
    </submittedName>
</protein>
<name>A0ABW2F2X0_9BACL</name>
<dbReference type="Proteomes" id="UP001596378">
    <property type="component" value="Unassembled WGS sequence"/>
</dbReference>
<dbReference type="PANTHER" id="PTHR31302">
    <property type="entry name" value="TRANSMEMBRANE PROTEIN WITH METALLOPHOSPHOESTERASE DOMAIN-RELATED"/>
    <property type="match status" value="1"/>
</dbReference>
<dbReference type="Gene3D" id="3.60.21.10">
    <property type="match status" value="1"/>
</dbReference>
<accession>A0ABW2F2X0</accession>